<protein>
    <submittedName>
        <fullName evidence="1">Uncharacterized protein</fullName>
    </submittedName>
</protein>
<evidence type="ECO:0000313" key="1">
    <source>
        <dbReference type="EMBL" id="KAG0421296.1"/>
    </source>
</evidence>
<organism evidence="1 2">
    <name type="scientific">Ixodes persulcatus</name>
    <name type="common">Taiga tick</name>
    <dbReference type="NCBI Taxonomy" id="34615"/>
    <lineage>
        <taxon>Eukaryota</taxon>
        <taxon>Metazoa</taxon>
        <taxon>Ecdysozoa</taxon>
        <taxon>Arthropoda</taxon>
        <taxon>Chelicerata</taxon>
        <taxon>Arachnida</taxon>
        <taxon>Acari</taxon>
        <taxon>Parasitiformes</taxon>
        <taxon>Ixodida</taxon>
        <taxon>Ixodoidea</taxon>
        <taxon>Ixodidae</taxon>
        <taxon>Ixodinae</taxon>
        <taxon>Ixodes</taxon>
    </lineage>
</organism>
<comment type="caution">
    <text evidence="1">The sequence shown here is derived from an EMBL/GenBank/DDBJ whole genome shotgun (WGS) entry which is preliminary data.</text>
</comment>
<evidence type="ECO:0000313" key="2">
    <source>
        <dbReference type="Proteomes" id="UP000805193"/>
    </source>
</evidence>
<sequence length="147" mass="16176">MPGFFIVDSVHTPLPWYSLIPIFGFSLFLLGVIWYQRTEFYWLTDVAQDLRSYFRTRYRKASPHSCESHIPWFISGNSYNGGTVAFIDVHKPTSSSAAANLNAADPSSSQNGGIGVASPEVTGGRPRQVEHVPIHEIPLPGGNGPDE</sequence>
<dbReference type="Proteomes" id="UP000805193">
    <property type="component" value="Unassembled WGS sequence"/>
</dbReference>
<gene>
    <name evidence="1" type="ORF">HPB47_002808</name>
</gene>
<accession>A0AC60PK57</accession>
<reference evidence="1 2" key="1">
    <citation type="journal article" date="2020" name="Cell">
        <title>Large-Scale Comparative Analyses of Tick Genomes Elucidate Their Genetic Diversity and Vector Capacities.</title>
        <authorList>
            <consortium name="Tick Genome and Microbiome Consortium (TIGMIC)"/>
            <person name="Jia N."/>
            <person name="Wang J."/>
            <person name="Shi W."/>
            <person name="Du L."/>
            <person name="Sun Y."/>
            <person name="Zhan W."/>
            <person name="Jiang J.F."/>
            <person name="Wang Q."/>
            <person name="Zhang B."/>
            <person name="Ji P."/>
            <person name="Bell-Sakyi L."/>
            <person name="Cui X.M."/>
            <person name="Yuan T.T."/>
            <person name="Jiang B.G."/>
            <person name="Yang W.F."/>
            <person name="Lam T.T."/>
            <person name="Chang Q.C."/>
            <person name="Ding S.J."/>
            <person name="Wang X.J."/>
            <person name="Zhu J.G."/>
            <person name="Ruan X.D."/>
            <person name="Zhao L."/>
            <person name="Wei J.T."/>
            <person name="Ye R.Z."/>
            <person name="Que T.C."/>
            <person name="Du C.H."/>
            <person name="Zhou Y.H."/>
            <person name="Cheng J.X."/>
            <person name="Dai P.F."/>
            <person name="Guo W.B."/>
            <person name="Han X.H."/>
            <person name="Huang E.J."/>
            <person name="Li L.F."/>
            <person name="Wei W."/>
            <person name="Gao Y.C."/>
            <person name="Liu J.Z."/>
            <person name="Shao H.Z."/>
            <person name="Wang X."/>
            <person name="Wang C.C."/>
            <person name="Yang T.C."/>
            <person name="Huo Q.B."/>
            <person name="Li W."/>
            <person name="Chen H.Y."/>
            <person name="Chen S.E."/>
            <person name="Zhou L.G."/>
            <person name="Ni X.B."/>
            <person name="Tian J.H."/>
            <person name="Sheng Y."/>
            <person name="Liu T."/>
            <person name="Pan Y.S."/>
            <person name="Xia L.Y."/>
            <person name="Li J."/>
            <person name="Zhao F."/>
            <person name="Cao W.C."/>
        </authorList>
    </citation>
    <scope>NUCLEOTIDE SEQUENCE [LARGE SCALE GENOMIC DNA]</scope>
    <source>
        <strain evidence="1">Iper-2018</strain>
    </source>
</reference>
<proteinExistence type="predicted"/>
<name>A0AC60PK57_IXOPE</name>
<dbReference type="EMBL" id="JABSTQ010010390">
    <property type="protein sequence ID" value="KAG0421296.1"/>
    <property type="molecule type" value="Genomic_DNA"/>
</dbReference>
<keyword evidence="2" id="KW-1185">Reference proteome</keyword>